<dbReference type="AlphaFoldDB" id="A0A8H8NXF5"/>
<evidence type="ECO:0000256" key="2">
    <source>
        <dbReference type="ARBA" id="ARBA00022574"/>
    </source>
</evidence>
<organism evidence="5 6">
    <name type="scientific">Rhizoctonia solani</name>
    <dbReference type="NCBI Taxonomy" id="456999"/>
    <lineage>
        <taxon>Eukaryota</taxon>
        <taxon>Fungi</taxon>
        <taxon>Dikarya</taxon>
        <taxon>Basidiomycota</taxon>
        <taxon>Agaricomycotina</taxon>
        <taxon>Agaricomycetes</taxon>
        <taxon>Cantharellales</taxon>
        <taxon>Ceratobasidiaceae</taxon>
        <taxon>Rhizoctonia</taxon>
    </lineage>
</organism>
<evidence type="ECO:0000256" key="1">
    <source>
        <dbReference type="ARBA" id="ARBA00022448"/>
    </source>
</evidence>
<dbReference type="PANTHER" id="PTHR13923:SF11">
    <property type="entry name" value="SECRETORY 31, ISOFORM D"/>
    <property type="match status" value="1"/>
</dbReference>
<feature type="compositionally biased region" description="Low complexity" evidence="4">
    <location>
        <begin position="456"/>
        <end position="465"/>
    </location>
</feature>
<feature type="compositionally biased region" description="Pro residues" evidence="4">
    <location>
        <begin position="466"/>
        <end position="503"/>
    </location>
</feature>
<dbReference type="EMBL" id="CP059661">
    <property type="protein sequence ID" value="QRW19832.1"/>
    <property type="molecule type" value="Genomic_DNA"/>
</dbReference>
<feature type="region of interest" description="Disordered" evidence="4">
    <location>
        <begin position="343"/>
        <end position="503"/>
    </location>
</feature>
<proteinExistence type="predicted"/>
<dbReference type="InterPro" id="IPR040251">
    <property type="entry name" value="SEC31-like"/>
</dbReference>
<feature type="compositionally biased region" description="Low complexity" evidence="4">
    <location>
        <begin position="250"/>
        <end position="264"/>
    </location>
</feature>
<dbReference type="Gene3D" id="1.25.40.980">
    <property type="match status" value="1"/>
</dbReference>
<name>A0A8H8NXF5_9AGAM</name>
<dbReference type="GeneID" id="67023520"/>
<dbReference type="GO" id="GO:0030127">
    <property type="term" value="C:COPII vesicle coat"/>
    <property type="evidence" value="ECO:0007669"/>
    <property type="project" value="TreeGrafter"/>
</dbReference>
<dbReference type="RefSeq" id="XP_043180069.1">
    <property type="nucleotide sequence ID" value="XM_043321057.1"/>
</dbReference>
<dbReference type="GO" id="GO:0007029">
    <property type="term" value="P:endoplasmic reticulum organization"/>
    <property type="evidence" value="ECO:0007669"/>
    <property type="project" value="TreeGrafter"/>
</dbReference>
<evidence type="ECO:0000313" key="6">
    <source>
        <dbReference type="Proteomes" id="UP000650533"/>
    </source>
</evidence>
<keyword evidence="2" id="KW-0853">WD repeat</keyword>
<dbReference type="GO" id="GO:0070971">
    <property type="term" value="C:endoplasmic reticulum exit site"/>
    <property type="evidence" value="ECO:0007669"/>
    <property type="project" value="TreeGrafter"/>
</dbReference>
<dbReference type="GO" id="GO:0090110">
    <property type="term" value="P:COPII-coated vesicle cargo loading"/>
    <property type="evidence" value="ECO:0007669"/>
    <property type="project" value="TreeGrafter"/>
</dbReference>
<evidence type="ECO:0000256" key="3">
    <source>
        <dbReference type="ARBA" id="ARBA00022737"/>
    </source>
</evidence>
<protein>
    <submittedName>
        <fullName evidence="5">Uncharacterized protein</fullName>
    </submittedName>
</protein>
<keyword evidence="1" id="KW-0813">Transport</keyword>
<gene>
    <name evidence="5" type="ORF">RhiXN_01238</name>
</gene>
<dbReference type="Proteomes" id="UP000650533">
    <property type="component" value="Chromosome 4"/>
</dbReference>
<dbReference type="Gene3D" id="1.25.40.1030">
    <property type="match status" value="1"/>
</dbReference>
<feature type="compositionally biased region" description="Low complexity" evidence="4">
    <location>
        <begin position="360"/>
        <end position="370"/>
    </location>
</feature>
<dbReference type="GO" id="GO:0005198">
    <property type="term" value="F:structural molecule activity"/>
    <property type="evidence" value="ECO:0007669"/>
    <property type="project" value="TreeGrafter"/>
</dbReference>
<keyword evidence="3" id="KW-0677">Repeat</keyword>
<accession>A0A8H8NXF5</accession>
<evidence type="ECO:0000256" key="4">
    <source>
        <dbReference type="SAM" id="MobiDB-lite"/>
    </source>
</evidence>
<sequence length="503" mass="52960">MIVTVKRKEDTTSTLVACALNAGNLNATVELCIQACRWADALSLARGKGLVMRTRMAYFNQVGDSAGRCSLVGELGERVWSIPKMAKEEKREAARVCFMAGKKLDKLFRIWEEEAREEEQVGESQGGKYGIRAKAAQGFVEKAVAFSTAVGFVDLDLLYLASEDYTCPLGLVSEAVLYVEQVPTGCGDVQWLQGAFEKKVNGTASTSKGTYGAPRLVLMVPYLPDPTTLLPRDPMAALASTWGPYAVPPSSSGPYGAPPTTTGPYSPPPSTTPSRIKPATTAYGAQAGYNLPGPPFGQQPWFWAPMVPVPPSPGLMVPPPPPTIDQPSGPPPPRIITVSQRHDIPGWNDAPNVTVPQRRAPAPAAGPAAAIRSPFPDSPIPQFPNSPIPQRLACRSPLGHQEEWTSPPRAGATIPPLPHPHNGGYAPPPPSSFVPPPDPGQYAPCPSQNSGAYAHPPSQGGSAYAPAPPPPGVNPGVPPPPPSGAYAPPPGQSYPHPPPSGTD</sequence>
<feature type="compositionally biased region" description="Pro residues" evidence="4">
    <location>
        <begin position="426"/>
        <end position="439"/>
    </location>
</feature>
<dbReference type="PANTHER" id="PTHR13923">
    <property type="entry name" value="SEC31-RELATED PROTEIN"/>
    <property type="match status" value="1"/>
</dbReference>
<evidence type="ECO:0000313" key="5">
    <source>
        <dbReference type="EMBL" id="QRW19832.1"/>
    </source>
</evidence>
<feature type="compositionally biased region" description="Pro residues" evidence="4">
    <location>
        <begin position="376"/>
        <end position="387"/>
    </location>
</feature>
<feature type="region of interest" description="Disordered" evidence="4">
    <location>
        <begin position="250"/>
        <end position="275"/>
    </location>
</feature>
<reference evidence="5" key="1">
    <citation type="submission" date="2020-05" db="EMBL/GenBank/DDBJ databases">
        <title>Evolutionary and genomic comparisons of hybrid uninucleate and nonhybrid Rhizoctonia fungi.</title>
        <authorList>
            <person name="Li C."/>
            <person name="Chen X."/>
        </authorList>
    </citation>
    <scope>NUCLEOTIDE SEQUENCE</scope>
    <source>
        <strain evidence="5">AG-1 IA</strain>
    </source>
</reference>
<dbReference type="KEGG" id="rsx:RhiXN_01238"/>